<dbReference type="RefSeq" id="XP_002850541.1">
    <property type="nucleotide sequence ID" value="XM_002850495.1"/>
</dbReference>
<dbReference type="EMBL" id="DS995701">
    <property type="protein sequence ID" value="EEQ27757.1"/>
    <property type="molecule type" value="Genomic_DNA"/>
</dbReference>
<evidence type="ECO:0000313" key="2">
    <source>
        <dbReference type="Proteomes" id="UP000002035"/>
    </source>
</evidence>
<dbReference type="OMA" id="EIYHWVM"/>
<sequence length="349" mass="39764">MARYSKNFPENIRTLYTFGVEIEFIVTFKIVDFIEVTKVGSIHHSSRWKLLRAVYERIVKTMQDNGFAVNSYLSHYIEASCWTVKQAPSLHLEEFNTKVDQWGVCPVKLMTPVMTYASPSFDSIDSALSLLKQDFDIITNDSYTYMATEGKSLQSLGFSLTALENLLCFIWLYQYQLEAIHPPARLCESLCLSPRVLLSHLNSFTVKQRISSCTSMKQLCFLWAGSAVYHGHRPDTFAYSIHDMTAHSSANGEILDSGNQTVRFGQHRSTMDILEIYHWVMLVGHLVRLADTCDPWCRPLGLAVGFDRTQPVKTSELMTVQLLEEIGAAEHANFYGPRLYKNDRTIAKD</sequence>
<dbReference type="PANTHER" id="PTHR36847">
    <property type="entry name" value="AMIDOLIGASE ENZYME"/>
    <property type="match status" value="1"/>
</dbReference>
<name>C5FD73_ARTOC</name>
<dbReference type="STRING" id="554155.C5FD73"/>
<accession>C5FD73</accession>
<reference evidence="2" key="1">
    <citation type="journal article" date="2012" name="MBio">
        <title>Comparative genome analysis of Trichophyton rubrum and related dermatophytes reveals candidate genes involved in infection.</title>
        <authorList>
            <person name="Martinez D.A."/>
            <person name="Oliver B.G."/>
            <person name="Graeser Y."/>
            <person name="Goldberg J.M."/>
            <person name="Li W."/>
            <person name="Martinez-Rossi N.M."/>
            <person name="Monod M."/>
            <person name="Shelest E."/>
            <person name="Barton R.C."/>
            <person name="Birch E."/>
            <person name="Brakhage A.A."/>
            <person name="Chen Z."/>
            <person name="Gurr S.J."/>
            <person name="Heiman D."/>
            <person name="Heitman J."/>
            <person name="Kosti I."/>
            <person name="Rossi A."/>
            <person name="Saif S."/>
            <person name="Samalova M."/>
            <person name="Saunders C.W."/>
            <person name="Shea T."/>
            <person name="Summerbell R.C."/>
            <person name="Xu J."/>
            <person name="Young S."/>
            <person name="Zeng Q."/>
            <person name="Birren B.W."/>
            <person name="Cuomo C.A."/>
            <person name="White T.C."/>
        </authorList>
    </citation>
    <scope>NUCLEOTIDE SEQUENCE [LARGE SCALE GENOMIC DNA]</scope>
    <source>
        <strain evidence="2">ATCC MYA-4605 / CBS 113480</strain>
    </source>
</reference>
<organism evidence="1 2">
    <name type="scientific">Arthroderma otae (strain ATCC MYA-4605 / CBS 113480)</name>
    <name type="common">Microsporum canis</name>
    <dbReference type="NCBI Taxonomy" id="554155"/>
    <lineage>
        <taxon>Eukaryota</taxon>
        <taxon>Fungi</taxon>
        <taxon>Dikarya</taxon>
        <taxon>Ascomycota</taxon>
        <taxon>Pezizomycotina</taxon>
        <taxon>Eurotiomycetes</taxon>
        <taxon>Eurotiomycetidae</taxon>
        <taxon>Onygenales</taxon>
        <taxon>Arthrodermataceae</taxon>
        <taxon>Microsporum</taxon>
    </lineage>
</organism>
<proteinExistence type="predicted"/>
<gene>
    <name evidence="1" type="ORF">MCYG_00645</name>
</gene>
<dbReference type="GeneID" id="9225847"/>
<dbReference type="PANTHER" id="PTHR36847:SF1">
    <property type="entry name" value="AMIDOLIGASE ENZYME"/>
    <property type="match status" value="1"/>
</dbReference>
<protein>
    <submittedName>
        <fullName evidence="1">Uncharacterized protein</fullName>
    </submittedName>
</protein>
<dbReference type="Proteomes" id="UP000002035">
    <property type="component" value="Unassembled WGS sequence"/>
</dbReference>
<dbReference type="OrthoDB" id="412402at2759"/>
<dbReference type="eggNOG" id="ENOG502SUNA">
    <property type="taxonomic scope" value="Eukaryota"/>
</dbReference>
<evidence type="ECO:0000313" key="1">
    <source>
        <dbReference type="EMBL" id="EEQ27757.1"/>
    </source>
</evidence>
<keyword evidence="2" id="KW-1185">Reference proteome</keyword>
<dbReference type="HOGENOM" id="CLU_794478_0_0_1"/>
<dbReference type="AlphaFoldDB" id="C5FD73"/>
<dbReference type="VEuPathDB" id="FungiDB:MCYG_00645"/>